<dbReference type="OrthoDB" id="582684at2"/>
<comment type="caution">
    <text evidence="1">The sequence shown here is derived from an EMBL/GenBank/DDBJ whole genome shotgun (WGS) entry which is preliminary data.</text>
</comment>
<gene>
    <name evidence="1" type="ORF">NIES593_02715</name>
</gene>
<name>A0A1U7HR22_9CYAN</name>
<dbReference type="STRING" id="1921803.NIES593_02715"/>
<sequence>MLSQTHYLIRSRIDGQYLVARLRAGESPTEANYLLLFKEHYDALSYLNTHAAGVSDRFSVESIPATQLKSIMQRWGFKGLGLVQDPLEPQIQFLVYE</sequence>
<dbReference type="RefSeq" id="WP_073598124.1">
    <property type="nucleotide sequence ID" value="NZ_MRCB01000002.1"/>
</dbReference>
<dbReference type="EMBL" id="MRCB01000002">
    <property type="protein sequence ID" value="OKH26009.1"/>
    <property type="molecule type" value="Genomic_DNA"/>
</dbReference>
<dbReference type="AlphaFoldDB" id="A0A1U7HR22"/>
<accession>A0A1U7HR22</accession>
<evidence type="ECO:0000313" key="1">
    <source>
        <dbReference type="EMBL" id="OKH26009.1"/>
    </source>
</evidence>
<keyword evidence="2" id="KW-1185">Reference proteome</keyword>
<protein>
    <submittedName>
        <fullName evidence="1">Uncharacterized protein</fullName>
    </submittedName>
</protein>
<organism evidence="1 2">
    <name type="scientific">Hydrococcus rivularis NIES-593</name>
    <dbReference type="NCBI Taxonomy" id="1921803"/>
    <lineage>
        <taxon>Bacteria</taxon>
        <taxon>Bacillati</taxon>
        <taxon>Cyanobacteriota</taxon>
        <taxon>Cyanophyceae</taxon>
        <taxon>Pleurocapsales</taxon>
        <taxon>Hydrococcaceae</taxon>
        <taxon>Hydrococcus</taxon>
    </lineage>
</organism>
<reference evidence="1 2" key="1">
    <citation type="submission" date="2016-11" db="EMBL/GenBank/DDBJ databases">
        <title>Draft Genome Sequences of Nine Cyanobacterial Strains from Diverse Habitats.</title>
        <authorList>
            <person name="Zhu T."/>
            <person name="Hou S."/>
            <person name="Lu X."/>
            <person name="Hess W.R."/>
        </authorList>
    </citation>
    <scope>NUCLEOTIDE SEQUENCE [LARGE SCALE GENOMIC DNA]</scope>
    <source>
        <strain evidence="1 2">NIES-593</strain>
    </source>
</reference>
<proteinExistence type="predicted"/>
<evidence type="ECO:0000313" key="2">
    <source>
        <dbReference type="Proteomes" id="UP000186868"/>
    </source>
</evidence>
<dbReference type="Proteomes" id="UP000186868">
    <property type="component" value="Unassembled WGS sequence"/>
</dbReference>